<dbReference type="Proteomes" id="UP000814140">
    <property type="component" value="Unassembled WGS sequence"/>
</dbReference>
<sequence length="161" mass="17270">MSISPSTRNPCADAVHFLRSCTGTLAGLIIMVLKFHQVRSVATGPKSSSVLVDNGFRSNVLLCTVIATTRHFFSARAAAASQNRAPVPRTDRSCTEPSRPPRPPLCGVQNVAVSCVAASALHLVSCTFKKSGSGRFYWTPILHGLGALSLNFRACRKHVHL</sequence>
<organism evidence="1 2">
    <name type="scientific">Artomyces pyxidatus</name>
    <dbReference type="NCBI Taxonomy" id="48021"/>
    <lineage>
        <taxon>Eukaryota</taxon>
        <taxon>Fungi</taxon>
        <taxon>Dikarya</taxon>
        <taxon>Basidiomycota</taxon>
        <taxon>Agaricomycotina</taxon>
        <taxon>Agaricomycetes</taxon>
        <taxon>Russulales</taxon>
        <taxon>Auriscalpiaceae</taxon>
        <taxon>Artomyces</taxon>
    </lineage>
</organism>
<evidence type="ECO:0000313" key="1">
    <source>
        <dbReference type="EMBL" id="KAI0064911.1"/>
    </source>
</evidence>
<keyword evidence="2" id="KW-1185">Reference proteome</keyword>
<proteinExistence type="predicted"/>
<dbReference type="EMBL" id="MU277197">
    <property type="protein sequence ID" value="KAI0064911.1"/>
    <property type="molecule type" value="Genomic_DNA"/>
</dbReference>
<name>A0ACB8TA44_9AGAM</name>
<reference evidence="1" key="2">
    <citation type="journal article" date="2022" name="New Phytol.">
        <title>Evolutionary transition to the ectomycorrhizal habit in the genomes of a hyperdiverse lineage of mushroom-forming fungi.</title>
        <authorList>
            <person name="Looney B."/>
            <person name="Miyauchi S."/>
            <person name="Morin E."/>
            <person name="Drula E."/>
            <person name="Courty P.E."/>
            <person name="Kohler A."/>
            <person name="Kuo A."/>
            <person name="LaButti K."/>
            <person name="Pangilinan J."/>
            <person name="Lipzen A."/>
            <person name="Riley R."/>
            <person name="Andreopoulos W."/>
            <person name="He G."/>
            <person name="Johnson J."/>
            <person name="Nolan M."/>
            <person name="Tritt A."/>
            <person name="Barry K.W."/>
            <person name="Grigoriev I.V."/>
            <person name="Nagy L.G."/>
            <person name="Hibbett D."/>
            <person name="Henrissat B."/>
            <person name="Matheny P.B."/>
            <person name="Labbe J."/>
            <person name="Martin F.M."/>
        </authorList>
    </citation>
    <scope>NUCLEOTIDE SEQUENCE</scope>
    <source>
        <strain evidence="1">HHB10654</strain>
    </source>
</reference>
<evidence type="ECO:0000313" key="2">
    <source>
        <dbReference type="Proteomes" id="UP000814140"/>
    </source>
</evidence>
<comment type="caution">
    <text evidence="1">The sequence shown here is derived from an EMBL/GenBank/DDBJ whole genome shotgun (WGS) entry which is preliminary data.</text>
</comment>
<reference evidence="1" key="1">
    <citation type="submission" date="2021-03" db="EMBL/GenBank/DDBJ databases">
        <authorList>
            <consortium name="DOE Joint Genome Institute"/>
            <person name="Ahrendt S."/>
            <person name="Looney B.P."/>
            <person name="Miyauchi S."/>
            <person name="Morin E."/>
            <person name="Drula E."/>
            <person name="Courty P.E."/>
            <person name="Chicoki N."/>
            <person name="Fauchery L."/>
            <person name="Kohler A."/>
            <person name="Kuo A."/>
            <person name="Labutti K."/>
            <person name="Pangilinan J."/>
            <person name="Lipzen A."/>
            <person name="Riley R."/>
            <person name="Andreopoulos W."/>
            <person name="He G."/>
            <person name="Johnson J."/>
            <person name="Barry K.W."/>
            <person name="Grigoriev I.V."/>
            <person name="Nagy L."/>
            <person name="Hibbett D."/>
            <person name="Henrissat B."/>
            <person name="Matheny P.B."/>
            <person name="Labbe J."/>
            <person name="Martin F."/>
        </authorList>
    </citation>
    <scope>NUCLEOTIDE SEQUENCE</scope>
    <source>
        <strain evidence="1">HHB10654</strain>
    </source>
</reference>
<protein>
    <submittedName>
        <fullName evidence="1">Uncharacterized protein</fullName>
    </submittedName>
</protein>
<accession>A0ACB8TA44</accession>
<gene>
    <name evidence="1" type="ORF">BV25DRAFT_204793</name>
</gene>